<evidence type="ECO:0000313" key="1">
    <source>
        <dbReference type="EMBL" id="EGV30902.1"/>
    </source>
</evidence>
<evidence type="ECO:0000313" key="2">
    <source>
        <dbReference type="Proteomes" id="UP000005141"/>
    </source>
</evidence>
<dbReference type="HOGENOM" id="CLU_3237785_0_0_10"/>
<organism evidence="1 2">
    <name type="scientific">Segatella oulorum F0390</name>
    <dbReference type="NCBI Taxonomy" id="702438"/>
    <lineage>
        <taxon>Bacteria</taxon>
        <taxon>Pseudomonadati</taxon>
        <taxon>Bacteroidota</taxon>
        <taxon>Bacteroidia</taxon>
        <taxon>Bacteroidales</taxon>
        <taxon>Prevotellaceae</taxon>
        <taxon>Segatella</taxon>
    </lineage>
</organism>
<proteinExistence type="predicted"/>
<dbReference type="PATRIC" id="fig|702438.4.peg.1471"/>
<sequence length="43" mass="5331">MGYQQKKEMVKQKYFSTFNLSFKQAKDFNFKSNRKDFNINNMR</sequence>
<dbReference type="Proteomes" id="UP000005141">
    <property type="component" value="Unassembled WGS sequence"/>
</dbReference>
<protein>
    <submittedName>
        <fullName evidence="1">Uncharacterized protein</fullName>
    </submittedName>
</protein>
<accession>G1WC73</accession>
<dbReference type="EMBL" id="ADGI01000049">
    <property type="protein sequence ID" value="EGV30902.1"/>
    <property type="molecule type" value="Genomic_DNA"/>
</dbReference>
<gene>
    <name evidence="1" type="ORF">HMPREF9431_01424</name>
</gene>
<keyword evidence="2" id="KW-1185">Reference proteome</keyword>
<name>G1WC73_9BACT</name>
<reference evidence="1 2" key="1">
    <citation type="submission" date="2011-07" db="EMBL/GenBank/DDBJ databases">
        <title>The Genome Sequence of Prevotella oulorum F0390.</title>
        <authorList>
            <consortium name="The Broad Institute Genome Sequencing Platform"/>
            <consortium name="The Broad Institute Genome Sequencing Center for Infectious Disease"/>
            <person name="Earl A."/>
            <person name="Ward D."/>
            <person name="Feldgarden M."/>
            <person name="Gevers D."/>
            <person name="Izard J."/>
            <person name="Ganesan A."/>
            <person name="Baranova O.V."/>
            <person name="Blanton J.M."/>
            <person name="Tanner A.C."/>
            <person name="Dewhirst F.E."/>
            <person name="Young S.K."/>
            <person name="Zeng Q."/>
            <person name="Gargeya S."/>
            <person name="Fitzgerald M."/>
            <person name="Haas B."/>
            <person name="Abouelleil A."/>
            <person name="Alvarado L."/>
            <person name="Arachchi H.M."/>
            <person name="Berlin A."/>
            <person name="Brown A."/>
            <person name="Chapman S.B."/>
            <person name="Chen Z."/>
            <person name="Dunbar C."/>
            <person name="Freedman E."/>
            <person name="Gearin G."/>
            <person name="Gellesch M."/>
            <person name="Goldberg J."/>
            <person name="Griggs A."/>
            <person name="Gujja S."/>
            <person name="Heiman D."/>
            <person name="Howarth C."/>
            <person name="Larson L."/>
            <person name="Lui A."/>
            <person name="MacDonald P.J.P."/>
            <person name="Mehta T."/>
            <person name="Montmayeur A."/>
            <person name="Murphy C."/>
            <person name="Neiman D."/>
            <person name="Pearson M."/>
            <person name="Priest M."/>
            <person name="Roberts A."/>
            <person name="Saif S."/>
            <person name="Shea T."/>
            <person name="Shenoy N."/>
            <person name="Sisk P."/>
            <person name="Stolte C."/>
            <person name="Sykes S."/>
            <person name="Wortman J."/>
            <person name="Nusbaum C."/>
            <person name="Birren B."/>
        </authorList>
    </citation>
    <scope>NUCLEOTIDE SEQUENCE [LARGE SCALE GENOMIC DNA]</scope>
    <source>
        <strain evidence="1 2">F0390</strain>
    </source>
</reference>
<comment type="caution">
    <text evidence="1">The sequence shown here is derived from an EMBL/GenBank/DDBJ whole genome shotgun (WGS) entry which is preliminary data.</text>
</comment>
<dbReference type="AlphaFoldDB" id="G1WC73"/>